<keyword evidence="2" id="KW-0204">Cytolysis</keyword>
<evidence type="ECO:0000313" key="4">
    <source>
        <dbReference type="Proteomes" id="UP000263418"/>
    </source>
</evidence>
<dbReference type="GO" id="GO:0016746">
    <property type="term" value="F:acyltransferase activity"/>
    <property type="evidence" value="ECO:0007669"/>
    <property type="project" value="UniProtKB-UniRule"/>
</dbReference>
<gene>
    <name evidence="3" type="ORF">FORC53_0477</name>
</gene>
<dbReference type="EMBL" id="CP019290">
    <property type="protein sequence ID" value="AXX58816.1"/>
    <property type="molecule type" value="Genomic_DNA"/>
</dbReference>
<dbReference type="GO" id="GO:0009404">
    <property type="term" value="P:toxin metabolic process"/>
    <property type="evidence" value="ECO:0007669"/>
    <property type="project" value="UniProtKB-UniRule"/>
</dbReference>
<keyword evidence="2" id="KW-0808">Transferase</keyword>
<comment type="similarity">
    <text evidence="1 2">Belongs to the RTX toxin acyltransferase family.</text>
</comment>
<reference evidence="3 4" key="1">
    <citation type="submission" date="2017-01" db="EMBL/GenBank/DDBJ databases">
        <title>Complete Genome Sequence of Vibrio vulnificus FORC_053.</title>
        <authorList>
            <consortium name="Food-borne Pathogen Omics Research Center"/>
            <person name="Chung H.Y."/>
            <person name="Na E.J."/>
            <person name="Song J.S."/>
            <person name="Kim H."/>
            <person name="Lee J.-H."/>
            <person name="Ryu S."/>
            <person name="Choi S.H."/>
        </authorList>
    </citation>
    <scope>NUCLEOTIDE SEQUENCE [LARGE SCALE GENOMIC DNA]</scope>
    <source>
        <strain evidence="3 4">FORC_053</strain>
    </source>
</reference>
<dbReference type="EC" id="2.3.1.-" evidence="2"/>
<dbReference type="Proteomes" id="UP000263418">
    <property type="component" value="Chromosome 1"/>
</dbReference>
<evidence type="ECO:0000313" key="3">
    <source>
        <dbReference type="EMBL" id="AXX58816.1"/>
    </source>
</evidence>
<sequence length="143" mass="16856">MMIITEIENDDVLKIYHNLGSIISVLSQVSNSMELTRFDITNKILPAIRYKCCRILYNKNGHPVSFILWKKIESNDINSLKNACYKWHPILGWNEGDDYLITHFFSDKRYILESIKTLKKECFNKGDIVCYFDLKHKLIHKVV</sequence>
<organism evidence="3 4">
    <name type="scientific">Vibrio vulnificus</name>
    <dbReference type="NCBI Taxonomy" id="672"/>
    <lineage>
        <taxon>Bacteria</taxon>
        <taxon>Pseudomonadati</taxon>
        <taxon>Pseudomonadota</taxon>
        <taxon>Gammaproteobacteria</taxon>
        <taxon>Vibrionales</taxon>
        <taxon>Vibrionaceae</taxon>
        <taxon>Vibrio</taxon>
    </lineage>
</organism>
<dbReference type="GO" id="GO:0031640">
    <property type="term" value="P:killing of cells of another organism"/>
    <property type="evidence" value="ECO:0007669"/>
    <property type="project" value="UniProtKB-KW"/>
</dbReference>
<evidence type="ECO:0000256" key="1">
    <source>
        <dbReference type="ARBA" id="ARBA00005686"/>
    </source>
</evidence>
<accession>A0AAN1PLB8</accession>
<comment type="function">
    <text evidence="2">Involved in fatty acylation of protoxin at internal lysine residues, thereby converting it to the active toxin.</text>
</comment>
<dbReference type="RefSeq" id="WP_118893278.1">
    <property type="nucleotide sequence ID" value="NZ_CP019290.1"/>
</dbReference>
<evidence type="ECO:0000256" key="2">
    <source>
        <dbReference type="RuleBase" id="RU368102"/>
    </source>
</evidence>
<protein>
    <recommendedName>
        <fullName evidence="2">RTX toxin-activating lysine-acyltransferase</fullName>
        <ecNumber evidence="2">2.3.1.-</ecNumber>
    </recommendedName>
</protein>
<proteinExistence type="inferred from homology"/>
<dbReference type="AlphaFoldDB" id="A0AAN1PLB8"/>
<dbReference type="InterPro" id="IPR003996">
    <property type="entry name" value="RTX_toxin-activating_protC_bac"/>
</dbReference>
<name>A0AAN1PLB8_VIBVL</name>
<dbReference type="Pfam" id="PF02794">
    <property type="entry name" value="HlyC"/>
    <property type="match status" value="1"/>
</dbReference>
<keyword evidence="2" id="KW-0012">Acyltransferase</keyword>
<comment type="subcellular location">
    <subcellularLocation>
        <location evidence="2">Cytoplasm</location>
    </subcellularLocation>
</comment>
<keyword evidence="2" id="KW-0963">Cytoplasm</keyword>
<dbReference type="GO" id="GO:0005737">
    <property type="term" value="C:cytoplasm"/>
    <property type="evidence" value="ECO:0007669"/>
    <property type="project" value="UniProtKB-SubCell"/>
</dbReference>